<feature type="domain" description="STAS" evidence="7">
    <location>
        <begin position="523"/>
        <end position="628"/>
    </location>
</feature>
<evidence type="ECO:0000256" key="6">
    <source>
        <dbReference type="SAM" id="Phobius"/>
    </source>
</evidence>
<evidence type="ECO:0000256" key="2">
    <source>
        <dbReference type="ARBA" id="ARBA00022448"/>
    </source>
</evidence>
<comment type="subcellular location">
    <subcellularLocation>
        <location evidence="1">Membrane</location>
        <topology evidence="1">Multi-pass membrane protein</topology>
    </subcellularLocation>
</comment>
<feature type="transmembrane region" description="Helical" evidence="6">
    <location>
        <begin position="188"/>
        <end position="207"/>
    </location>
</feature>
<dbReference type="FunFam" id="3.30.750.24:FF:000002">
    <property type="entry name" value="Sulfate transporter 31"/>
    <property type="match status" value="1"/>
</dbReference>
<dbReference type="PANTHER" id="PTHR11814">
    <property type="entry name" value="SULFATE TRANSPORTER"/>
    <property type="match status" value="1"/>
</dbReference>
<feature type="non-terminal residue" evidence="8">
    <location>
        <position position="639"/>
    </location>
</feature>
<keyword evidence="4 6" id="KW-1133">Transmembrane helix</keyword>
<protein>
    <submittedName>
        <fullName evidence="8">Low affinity sulfate transporter 3</fullName>
    </submittedName>
</protein>
<sequence length="639" mass="70784">TTSRSKRNFLNHTASLVASQAATYSASMVKSAIQDCLILLHTTAPPPSNVIYIKNKKKNYFLPLYSFVHTRFIQILLKIIDLDGLIKSYIPRSGCLLESINGPPQLANFPFMAFFHKPFRLYHTCAGHLHIRMWCKLGLHPFQNLRARVLISPQTSKCTNSKTSLALSPLALKGLLVIFPFIQDSQVVVFFPFDFLSGFLFGLFLFFPPLPPEGLGSEDLTVTVKALPLLTFRTDSAFYSSFINSAQNLKPTRPLSNNIGLSIKEGPKKNPNYPNFQTLVRKYTSTKNTHYSGDPKISRHRSRPSDDLMLPCCFDSSICYYEHSSNYGCSDRPSEAIAVGRSFASIKGYHLDGNKEMVAMGFMNIVGSLTSCYAATGSFSRTAVNFSAGCETVVSNIVMAVTVLVSLLLFTRLLYYTPFAILASIILSALPGLIDLNEAYNIWKVDKLDFVVCLGAFFGVLFGSVEIGLLIAVSISFAKIIVDSIKPSTQVLGKLPGTDIFCDILQFPAATQIPGILIVSISSGTLCFANASFIRERILRRVFDENETNEITKGVRVLILDMSNVMNIDTSGIYSLQELHKKLISGGTKLAVANPRWQVITKLKTAKFVDKIEAGWVFINIADAVEYCLRFKINVLDNC</sequence>
<reference evidence="8 9" key="1">
    <citation type="submission" date="2019-12" db="EMBL/GenBank/DDBJ databases">
        <authorList>
            <person name="Alioto T."/>
            <person name="Alioto T."/>
            <person name="Gomez Garrido J."/>
        </authorList>
    </citation>
    <scope>NUCLEOTIDE SEQUENCE [LARGE SCALE GENOMIC DNA]</scope>
</reference>
<organism evidence="8 9">
    <name type="scientific">Olea europaea subsp. europaea</name>
    <dbReference type="NCBI Taxonomy" id="158383"/>
    <lineage>
        <taxon>Eukaryota</taxon>
        <taxon>Viridiplantae</taxon>
        <taxon>Streptophyta</taxon>
        <taxon>Embryophyta</taxon>
        <taxon>Tracheophyta</taxon>
        <taxon>Spermatophyta</taxon>
        <taxon>Magnoliopsida</taxon>
        <taxon>eudicotyledons</taxon>
        <taxon>Gunneridae</taxon>
        <taxon>Pentapetalae</taxon>
        <taxon>asterids</taxon>
        <taxon>lamiids</taxon>
        <taxon>Lamiales</taxon>
        <taxon>Oleaceae</taxon>
        <taxon>Oleeae</taxon>
        <taxon>Olea</taxon>
    </lineage>
</organism>
<dbReference type="PROSITE" id="PS50801">
    <property type="entry name" value="STAS"/>
    <property type="match status" value="1"/>
</dbReference>
<dbReference type="OrthoDB" id="288203at2759"/>
<dbReference type="GO" id="GO:0016020">
    <property type="term" value="C:membrane"/>
    <property type="evidence" value="ECO:0007669"/>
    <property type="project" value="UniProtKB-SubCell"/>
</dbReference>
<dbReference type="AlphaFoldDB" id="A0A8S0UJB7"/>
<comment type="caution">
    <text evidence="8">The sequence shown here is derived from an EMBL/GenBank/DDBJ whole genome shotgun (WGS) entry which is preliminary data.</text>
</comment>
<feature type="transmembrane region" description="Helical" evidence="6">
    <location>
        <begin position="448"/>
        <end position="478"/>
    </location>
</feature>
<keyword evidence="3 6" id="KW-0812">Transmembrane</keyword>
<evidence type="ECO:0000256" key="1">
    <source>
        <dbReference type="ARBA" id="ARBA00004141"/>
    </source>
</evidence>
<feature type="transmembrane region" description="Helical" evidence="6">
    <location>
        <begin position="416"/>
        <end position="436"/>
    </location>
</feature>
<dbReference type="Proteomes" id="UP000594638">
    <property type="component" value="Unassembled WGS sequence"/>
</dbReference>
<accession>A0A8S0UJB7</accession>
<dbReference type="GO" id="GO:0055085">
    <property type="term" value="P:transmembrane transport"/>
    <property type="evidence" value="ECO:0007669"/>
    <property type="project" value="InterPro"/>
</dbReference>
<evidence type="ECO:0000256" key="4">
    <source>
        <dbReference type="ARBA" id="ARBA00022989"/>
    </source>
</evidence>
<dbReference type="EMBL" id="CACTIH010007973">
    <property type="protein sequence ID" value="CAA3018940.1"/>
    <property type="molecule type" value="Genomic_DNA"/>
</dbReference>
<dbReference type="Gramene" id="OE9A038478T1">
    <property type="protein sequence ID" value="OE9A038478C1"/>
    <property type="gene ID" value="OE9A038478"/>
</dbReference>
<dbReference type="SUPFAM" id="SSF52091">
    <property type="entry name" value="SpoIIaa-like"/>
    <property type="match status" value="1"/>
</dbReference>
<dbReference type="Pfam" id="PF01740">
    <property type="entry name" value="STAS"/>
    <property type="match status" value="1"/>
</dbReference>
<dbReference type="Gene3D" id="3.30.750.24">
    <property type="entry name" value="STAS domain"/>
    <property type="match status" value="1"/>
</dbReference>
<dbReference type="CDD" id="cd07042">
    <property type="entry name" value="STAS_SulP_like_sulfate_transporter"/>
    <property type="match status" value="1"/>
</dbReference>
<evidence type="ECO:0000256" key="3">
    <source>
        <dbReference type="ARBA" id="ARBA00022692"/>
    </source>
</evidence>
<evidence type="ECO:0000259" key="7">
    <source>
        <dbReference type="PROSITE" id="PS50801"/>
    </source>
</evidence>
<feature type="transmembrane region" description="Helical" evidence="6">
    <location>
        <begin position="513"/>
        <end position="533"/>
    </location>
</feature>
<keyword evidence="9" id="KW-1185">Reference proteome</keyword>
<gene>
    <name evidence="8" type="ORF">OLEA9_A038478</name>
</gene>
<keyword evidence="2" id="KW-0813">Transport</keyword>
<evidence type="ECO:0000313" key="8">
    <source>
        <dbReference type="EMBL" id="CAA3018940.1"/>
    </source>
</evidence>
<name>A0A8S0UJB7_OLEEU</name>
<dbReference type="InterPro" id="IPR011547">
    <property type="entry name" value="SLC26A/SulP_dom"/>
</dbReference>
<evidence type="ECO:0000313" key="9">
    <source>
        <dbReference type="Proteomes" id="UP000594638"/>
    </source>
</evidence>
<proteinExistence type="predicted"/>
<dbReference type="Pfam" id="PF00916">
    <property type="entry name" value="Sulfate_transp"/>
    <property type="match status" value="1"/>
</dbReference>
<dbReference type="InterPro" id="IPR002645">
    <property type="entry name" value="STAS_dom"/>
</dbReference>
<dbReference type="InterPro" id="IPR001902">
    <property type="entry name" value="SLC26A/SulP_fam"/>
</dbReference>
<dbReference type="InterPro" id="IPR036513">
    <property type="entry name" value="STAS_dom_sf"/>
</dbReference>
<keyword evidence="5 6" id="KW-0472">Membrane</keyword>
<feature type="transmembrane region" description="Helical" evidence="6">
    <location>
        <begin position="388"/>
        <end position="410"/>
    </location>
</feature>
<evidence type="ECO:0000256" key="5">
    <source>
        <dbReference type="ARBA" id="ARBA00023136"/>
    </source>
</evidence>